<protein>
    <submittedName>
        <fullName evidence="2">Uncharacterized protein</fullName>
    </submittedName>
</protein>
<sequence>MEDDIMLVEKEGCERSDQGREKLPPPVVMIELVFAARISGFGSSIDQWLVHFETCWNGVSESSHDGENSAYSDSDTEEEDGKEVSETDEALEVVSDHVMELSDAKLPNYINILDDEDNYFIQPINYGWRLDHCMICKVFSHSQSTCQASRERRKSDVIGPQSTSAANEVLSTNFIPNSSMEDDIMLVEKEGCERSDQGREKLPPPVVMIELVFAARISGFGSSIDQWLVHFETCWNGVSESKKAQSQV</sequence>
<evidence type="ECO:0000313" key="2">
    <source>
        <dbReference type="EMBL" id="KAJ4977888.1"/>
    </source>
</evidence>
<evidence type="ECO:0000313" key="3">
    <source>
        <dbReference type="Proteomes" id="UP001141806"/>
    </source>
</evidence>
<accession>A0A9Q0KVZ8</accession>
<dbReference type="Proteomes" id="UP001141806">
    <property type="component" value="Unassembled WGS sequence"/>
</dbReference>
<dbReference type="EMBL" id="JAMYWD010000002">
    <property type="protein sequence ID" value="KAJ4977888.1"/>
    <property type="molecule type" value="Genomic_DNA"/>
</dbReference>
<keyword evidence="3" id="KW-1185">Reference proteome</keyword>
<comment type="caution">
    <text evidence="2">The sequence shown here is derived from an EMBL/GenBank/DDBJ whole genome shotgun (WGS) entry which is preliminary data.</text>
</comment>
<proteinExistence type="predicted"/>
<name>A0A9Q0KVZ8_9MAGN</name>
<reference evidence="2" key="1">
    <citation type="journal article" date="2023" name="Plant J.">
        <title>The genome of the king protea, Protea cynaroides.</title>
        <authorList>
            <person name="Chang J."/>
            <person name="Duong T.A."/>
            <person name="Schoeman C."/>
            <person name="Ma X."/>
            <person name="Roodt D."/>
            <person name="Barker N."/>
            <person name="Li Z."/>
            <person name="Van de Peer Y."/>
            <person name="Mizrachi E."/>
        </authorList>
    </citation>
    <scope>NUCLEOTIDE SEQUENCE</scope>
    <source>
        <tissue evidence="2">Young leaves</tissue>
    </source>
</reference>
<gene>
    <name evidence="2" type="ORF">NE237_008668</name>
</gene>
<organism evidence="2 3">
    <name type="scientific">Protea cynaroides</name>
    <dbReference type="NCBI Taxonomy" id="273540"/>
    <lineage>
        <taxon>Eukaryota</taxon>
        <taxon>Viridiplantae</taxon>
        <taxon>Streptophyta</taxon>
        <taxon>Embryophyta</taxon>
        <taxon>Tracheophyta</taxon>
        <taxon>Spermatophyta</taxon>
        <taxon>Magnoliopsida</taxon>
        <taxon>Proteales</taxon>
        <taxon>Proteaceae</taxon>
        <taxon>Protea</taxon>
    </lineage>
</organism>
<dbReference type="AlphaFoldDB" id="A0A9Q0KVZ8"/>
<evidence type="ECO:0000256" key="1">
    <source>
        <dbReference type="SAM" id="MobiDB-lite"/>
    </source>
</evidence>
<feature type="region of interest" description="Disordered" evidence="1">
    <location>
        <begin position="62"/>
        <end position="88"/>
    </location>
</feature>
<feature type="compositionally biased region" description="Acidic residues" evidence="1">
    <location>
        <begin position="74"/>
        <end position="88"/>
    </location>
</feature>